<reference evidence="2 3" key="1">
    <citation type="journal article" date="2022" name="Front. Microbiol.">
        <title>Male-killing mechanisms vary between Spiroplasma species.</title>
        <authorList>
            <person name="Arai H."/>
            <person name="Inoue M."/>
            <person name="Kageyama D."/>
        </authorList>
    </citation>
    <scope>NUCLEOTIDE SEQUENCE [LARGE SCALE GENOMIC DNA]</scope>
    <source>
        <strain evidence="3">sHm</strain>
    </source>
</reference>
<dbReference type="EMBL" id="AP026933">
    <property type="protein sequence ID" value="BDT04560.1"/>
    <property type="molecule type" value="Genomic_DNA"/>
</dbReference>
<name>A0ABM8BXH4_9MOLU</name>
<proteinExistence type="predicted"/>
<dbReference type="Proteomes" id="UP001163387">
    <property type="component" value="Chromosome"/>
</dbReference>
<feature type="transmembrane region" description="Helical" evidence="1">
    <location>
        <begin position="103"/>
        <end position="120"/>
    </location>
</feature>
<accession>A0ABM8BXH4</accession>
<sequence length="124" mass="14799">MSNTLVDKKDNKFIKKSNTIVRAVTNESAGILTMKLFNFAILSSIGKLDWKKNEKHKYMEYWLNDFCNYYGIQQHKLYEKVIHKNKEMTVIQKEIQNITQISFFYLMKIVEILSLLIYFYKVGI</sequence>
<gene>
    <name evidence="2" type="ORF">SHM_22060</name>
</gene>
<keyword evidence="3" id="KW-1185">Reference proteome</keyword>
<keyword evidence="1" id="KW-0812">Transmembrane</keyword>
<dbReference type="RefSeq" id="WP_281748303.1">
    <property type="nucleotide sequence ID" value="NZ_AP026933.1"/>
</dbReference>
<keyword evidence="1" id="KW-1133">Transmembrane helix</keyword>
<keyword evidence="1" id="KW-0472">Membrane</keyword>
<evidence type="ECO:0000256" key="1">
    <source>
        <dbReference type="SAM" id="Phobius"/>
    </source>
</evidence>
<evidence type="ECO:0000313" key="2">
    <source>
        <dbReference type="EMBL" id="BDT04560.1"/>
    </source>
</evidence>
<evidence type="ECO:0000313" key="3">
    <source>
        <dbReference type="Proteomes" id="UP001163387"/>
    </source>
</evidence>
<organism evidence="2 3">
    <name type="scientific">Spiroplasma ixodetis</name>
    <dbReference type="NCBI Taxonomy" id="2141"/>
    <lineage>
        <taxon>Bacteria</taxon>
        <taxon>Bacillati</taxon>
        <taxon>Mycoplasmatota</taxon>
        <taxon>Mollicutes</taxon>
        <taxon>Entomoplasmatales</taxon>
        <taxon>Spiroplasmataceae</taxon>
        <taxon>Spiroplasma</taxon>
    </lineage>
</organism>
<protein>
    <submittedName>
        <fullName evidence="2">Uncharacterized protein</fullName>
    </submittedName>
</protein>